<evidence type="ECO:0000313" key="4">
    <source>
        <dbReference type="EMBL" id="UQA93799.1"/>
    </source>
</evidence>
<name>A0ABY4M7N5_9ACTN</name>
<feature type="domain" description="Recombinase" evidence="2">
    <location>
        <begin position="15"/>
        <end position="70"/>
    </location>
</feature>
<evidence type="ECO:0000259" key="3">
    <source>
        <dbReference type="Pfam" id="PF13408"/>
    </source>
</evidence>
<accession>A0ABY4M7N5</accession>
<dbReference type="Proteomes" id="UP000830115">
    <property type="component" value="Chromosome"/>
</dbReference>
<proteinExistence type="predicted"/>
<dbReference type="Gene3D" id="3.90.1750.20">
    <property type="entry name" value="Putative Large Serine Recombinase, Chain B, Domain 2"/>
    <property type="match status" value="1"/>
</dbReference>
<sequence>MARLSGYQSRGVLHPEEAGALRKATSRLFAGQNKAETCRWMNREGYRTTFGNEWVPEVLTRVLSHPRMAGLDSDGNPIEDFGATVLTPDEYRRVLALFAEQRSQQPEAREAFEYLLTDGVAECGSCKHAMVGTRVTGDADPSYRCPPPRARQPSCGRVRMNADRLEDSVTEEVLAELLRPGAQEHLARLLADIQAEAERLKEHIAGAEKRFEELRNMRDVLVEAAYAAAEKATKGDLRQSRNRLRFLEQMADLPVEGVTNLVEWWNSAPRSSQRALVCVEIVKVRVLAVGRGKHRDPSERIEIDWRKPSISPSASAARR</sequence>
<dbReference type="EMBL" id="CP086322">
    <property type="protein sequence ID" value="UQA93799.1"/>
    <property type="molecule type" value="Genomic_DNA"/>
</dbReference>
<dbReference type="PANTHER" id="PTHR30461">
    <property type="entry name" value="DNA-INVERTASE FROM LAMBDOID PROPHAGE"/>
    <property type="match status" value="1"/>
</dbReference>
<reference evidence="4" key="1">
    <citation type="submission" date="2021-10" db="EMBL/GenBank/DDBJ databases">
        <title>Streptomyces nigrumlapis sp.nov.,an antimicrobial producing actinobacterium isolated from Black Gobi rocks.</title>
        <authorList>
            <person name="Wen Y."/>
            <person name="Zhang W."/>
            <person name="Liu X.G."/>
        </authorList>
    </citation>
    <scope>NUCLEOTIDE SEQUENCE</scope>
    <source>
        <strain evidence="4">ST13-2-2</strain>
    </source>
</reference>
<dbReference type="InterPro" id="IPR038109">
    <property type="entry name" value="DNA_bind_recomb_sf"/>
</dbReference>
<evidence type="ECO:0000259" key="2">
    <source>
        <dbReference type="Pfam" id="PF07508"/>
    </source>
</evidence>
<evidence type="ECO:0000313" key="5">
    <source>
        <dbReference type="Proteomes" id="UP000830115"/>
    </source>
</evidence>
<dbReference type="InterPro" id="IPR025827">
    <property type="entry name" value="Zn_ribbon_recom_dom"/>
</dbReference>
<feature type="domain" description="Recombinase zinc beta ribbon" evidence="3">
    <location>
        <begin position="119"/>
        <end position="173"/>
    </location>
</feature>
<feature type="coiled-coil region" evidence="1">
    <location>
        <begin position="183"/>
        <end position="224"/>
    </location>
</feature>
<organism evidence="4 5">
    <name type="scientific">Streptomyces halobius</name>
    <dbReference type="NCBI Taxonomy" id="2879846"/>
    <lineage>
        <taxon>Bacteria</taxon>
        <taxon>Bacillati</taxon>
        <taxon>Actinomycetota</taxon>
        <taxon>Actinomycetes</taxon>
        <taxon>Kitasatosporales</taxon>
        <taxon>Streptomycetaceae</taxon>
        <taxon>Streptomyces</taxon>
    </lineage>
</organism>
<dbReference type="Pfam" id="PF07508">
    <property type="entry name" value="Recombinase"/>
    <property type="match status" value="1"/>
</dbReference>
<keyword evidence="5" id="KW-1185">Reference proteome</keyword>
<dbReference type="PANTHER" id="PTHR30461:SF19">
    <property type="entry name" value="SITE-SPECIFIC RECOMBINASE RESOLVASE FAMILY"/>
    <property type="match status" value="1"/>
</dbReference>
<dbReference type="InterPro" id="IPR050639">
    <property type="entry name" value="SSR_resolvase"/>
</dbReference>
<dbReference type="Pfam" id="PF13408">
    <property type="entry name" value="Zn_ribbon_recom"/>
    <property type="match status" value="1"/>
</dbReference>
<dbReference type="InterPro" id="IPR011109">
    <property type="entry name" value="DNA_bind_recombinase_dom"/>
</dbReference>
<gene>
    <name evidence="4" type="ORF">K9S39_19715</name>
</gene>
<keyword evidence="1" id="KW-0175">Coiled coil</keyword>
<evidence type="ECO:0000256" key="1">
    <source>
        <dbReference type="SAM" id="Coils"/>
    </source>
</evidence>
<protein>
    <submittedName>
        <fullName evidence="4">Recombinase family protein</fullName>
    </submittedName>
</protein>